<dbReference type="EMBL" id="JACHIP010000002">
    <property type="protein sequence ID" value="MBB5056943.1"/>
    <property type="molecule type" value="Genomic_DNA"/>
</dbReference>
<dbReference type="InterPro" id="IPR011761">
    <property type="entry name" value="ATP-grasp"/>
</dbReference>
<keyword evidence="3" id="KW-0436">Ligase</keyword>
<keyword evidence="1" id="KW-0547">Nucleotide-binding</keyword>
<dbReference type="GO" id="GO:0005524">
    <property type="term" value="F:ATP binding"/>
    <property type="evidence" value="ECO:0007669"/>
    <property type="project" value="UniProtKB-UniRule"/>
</dbReference>
<feature type="domain" description="ATP-grasp" evidence="2">
    <location>
        <begin position="115"/>
        <end position="321"/>
    </location>
</feature>
<protein>
    <submittedName>
        <fullName evidence="3">Putative ATP-grasp superfamily ATP-dependent carboligase</fullName>
    </submittedName>
</protein>
<sequence length="429" mass="47895">MLLATAGSGGTLAAVRQLARCGTKAAVISSEPLAAAAWSKYAFRKFKGPQEKDSQKFLEFLMKIGSASPDRVLLPTSDETAWLYTSNAPLLKKYFRLHQPSVQTMQRLLDKKLLSDAALTAGLQVLPTWEPRTMDEVIDSAPTLQYPILIKPRTQVHRANNDKGMVADSPSDLVEKYHAFMSREYPEALDVNLPDANIPLLQHFVNIGAKGVHSVSGFIDESGELFVSRHARKVFQRSMPAGVGVCFEALPANPSLSNCVRRLCKELGYFGIFEVEFISFGDGWAVIDFNPRLFNQVGMDSYRGMPLPLMAYLDAAGRTAELREVVEKAQKDDHNRPAVFYDRFTLWAILTAKALTGRAEPGEREYWREWKRRNRADTVYFAADVSDPMPGIVHALSEIFLGVKAARRFLRSTEREVTEVDPLIPTVPA</sequence>
<accession>A0A7W8E2J6</accession>
<proteinExistence type="predicted"/>
<comment type="caution">
    <text evidence="3">The sequence shown here is derived from an EMBL/GenBank/DDBJ whole genome shotgun (WGS) entry which is preliminary data.</text>
</comment>
<reference evidence="3 4" key="1">
    <citation type="submission" date="2020-08" db="EMBL/GenBank/DDBJ databases">
        <title>Genomic Encyclopedia of Type Strains, Phase IV (KMG-V): Genome sequencing to study the core and pangenomes of soil and plant-associated prokaryotes.</title>
        <authorList>
            <person name="Whitman W."/>
        </authorList>
    </citation>
    <scope>NUCLEOTIDE SEQUENCE [LARGE SCALE GENOMIC DNA]</scope>
    <source>
        <strain evidence="3 4">M8UP14</strain>
    </source>
</reference>
<dbReference type="GO" id="GO:0016874">
    <property type="term" value="F:ligase activity"/>
    <property type="evidence" value="ECO:0007669"/>
    <property type="project" value="UniProtKB-KW"/>
</dbReference>
<evidence type="ECO:0000259" key="2">
    <source>
        <dbReference type="PROSITE" id="PS50975"/>
    </source>
</evidence>
<keyword evidence="4" id="KW-1185">Reference proteome</keyword>
<organism evidence="3 4">
    <name type="scientific">Granulicella aggregans</name>
    <dbReference type="NCBI Taxonomy" id="474949"/>
    <lineage>
        <taxon>Bacteria</taxon>
        <taxon>Pseudomonadati</taxon>
        <taxon>Acidobacteriota</taxon>
        <taxon>Terriglobia</taxon>
        <taxon>Terriglobales</taxon>
        <taxon>Acidobacteriaceae</taxon>
        <taxon>Granulicella</taxon>
    </lineage>
</organism>
<evidence type="ECO:0000256" key="1">
    <source>
        <dbReference type="PROSITE-ProRule" id="PRU00409"/>
    </source>
</evidence>
<dbReference type="AlphaFoldDB" id="A0A7W8E2J6"/>
<dbReference type="GO" id="GO:0046872">
    <property type="term" value="F:metal ion binding"/>
    <property type="evidence" value="ECO:0007669"/>
    <property type="project" value="InterPro"/>
</dbReference>
<dbReference type="PROSITE" id="PS50975">
    <property type="entry name" value="ATP_GRASP"/>
    <property type="match status" value="1"/>
</dbReference>
<dbReference type="SUPFAM" id="SSF56059">
    <property type="entry name" value="Glutathione synthetase ATP-binding domain-like"/>
    <property type="match status" value="1"/>
</dbReference>
<dbReference type="Gene3D" id="3.30.470.20">
    <property type="entry name" value="ATP-grasp fold, B domain"/>
    <property type="match status" value="1"/>
</dbReference>
<evidence type="ECO:0000313" key="3">
    <source>
        <dbReference type="EMBL" id="MBB5056943.1"/>
    </source>
</evidence>
<dbReference type="Proteomes" id="UP000540989">
    <property type="component" value="Unassembled WGS sequence"/>
</dbReference>
<name>A0A7W8E2J6_9BACT</name>
<evidence type="ECO:0000313" key="4">
    <source>
        <dbReference type="Proteomes" id="UP000540989"/>
    </source>
</evidence>
<gene>
    <name evidence="3" type="ORF">HDF16_001628</name>
</gene>
<keyword evidence="1" id="KW-0067">ATP-binding</keyword>
<dbReference type="RefSeq" id="WP_184215312.1">
    <property type="nucleotide sequence ID" value="NZ_JACHIP010000002.1"/>
</dbReference>